<accession>M7TW59</accession>
<reference evidence="9" key="1">
    <citation type="journal article" date="2013" name="Genome Announc.">
        <title>Draft genome sequence of the grapevine dieback fungus Eutypa lata UCR-EL1.</title>
        <authorList>
            <person name="Blanco-Ulate B."/>
            <person name="Rolshausen P.E."/>
            <person name="Cantu D."/>
        </authorList>
    </citation>
    <scope>NUCLEOTIDE SEQUENCE [LARGE SCALE GENOMIC DNA]</scope>
    <source>
        <strain evidence="9">UCR-EL1</strain>
    </source>
</reference>
<feature type="transmembrane region" description="Helical" evidence="7">
    <location>
        <begin position="177"/>
        <end position="197"/>
    </location>
</feature>
<sequence>MATDEKLDTSDASLGNAAPLSSAKTSGEKETGVLATKPSDDFAAEDSSIGAAALRGPNGEEYPTAEELHTLRRVKGPISWIIYTIAFIELCERFSYYGTTAVFTNFIQQPLPPGSTTGAGGTDEQAGALDKGQQASTGLILFSNFWSYFMPLIGAGVHILGGYLADTYWGKYKTIHVAIVFAMFGHIILIVSALPPVIANPSGALGCFSVGLIFFGIGVGLFKANISPMIAEQYEAQHPRAVIEITKHGERVIVDPVLTISVIYMRYYFFINAS</sequence>
<keyword evidence="3 7" id="KW-0812">Transmembrane</keyword>
<comment type="subcellular location">
    <subcellularLocation>
        <location evidence="1">Membrane</location>
        <topology evidence="1">Multi-pass membrane protein</topology>
    </subcellularLocation>
</comment>
<protein>
    <submittedName>
        <fullName evidence="8">Putative peptide transporter ptr2-a protein</fullName>
    </submittedName>
</protein>
<dbReference type="InterPro" id="IPR036259">
    <property type="entry name" value="MFS_trans_sf"/>
</dbReference>
<dbReference type="Pfam" id="PF00854">
    <property type="entry name" value="PTR2"/>
    <property type="match status" value="1"/>
</dbReference>
<dbReference type="OrthoDB" id="8904098at2759"/>
<dbReference type="AlphaFoldDB" id="M7TW59"/>
<proteinExistence type="inferred from homology"/>
<evidence type="ECO:0000256" key="5">
    <source>
        <dbReference type="ARBA" id="ARBA00023136"/>
    </source>
</evidence>
<dbReference type="SUPFAM" id="SSF103473">
    <property type="entry name" value="MFS general substrate transporter"/>
    <property type="match status" value="1"/>
</dbReference>
<dbReference type="InterPro" id="IPR000109">
    <property type="entry name" value="POT_fam"/>
</dbReference>
<dbReference type="HOGENOM" id="CLU_1015743_0_0_1"/>
<dbReference type="KEGG" id="ela:UCREL1_2075"/>
<keyword evidence="4 7" id="KW-1133">Transmembrane helix</keyword>
<evidence type="ECO:0000313" key="8">
    <source>
        <dbReference type="EMBL" id="EMR70895.1"/>
    </source>
</evidence>
<evidence type="ECO:0000256" key="7">
    <source>
        <dbReference type="SAM" id="Phobius"/>
    </source>
</evidence>
<evidence type="ECO:0000256" key="3">
    <source>
        <dbReference type="ARBA" id="ARBA00022692"/>
    </source>
</evidence>
<gene>
    <name evidence="8" type="ORF">UCREL1_2075</name>
</gene>
<dbReference type="EMBL" id="KB705747">
    <property type="protein sequence ID" value="EMR70895.1"/>
    <property type="molecule type" value="Genomic_DNA"/>
</dbReference>
<evidence type="ECO:0000256" key="4">
    <source>
        <dbReference type="ARBA" id="ARBA00022989"/>
    </source>
</evidence>
<dbReference type="GO" id="GO:0022857">
    <property type="term" value="F:transmembrane transporter activity"/>
    <property type="evidence" value="ECO:0007669"/>
    <property type="project" value="InterPro"/>
</dbReference>
<dbReference type="PANTHER" id="PTHR11654">
    <property type="entry name" value="OLIGOPEPTIDE TRANSPORTER-RELATED"/>
    <property type="match status" value="1"/>
</dbReference>
<evidence type="ECO:0000313" key="9">
    <source>
        <dbReference type="Proteomes" id="UP000012174"/>
    </source>
</evidence>
<feature type="transmembrane region" description="Helical" evidence="7">
    <location>
        <begin position="203"/>
        <end position="222"/>
    </location>
</feature>
<keyword evidence="9" id="KW-1185">Reference proteome</keyword>
<keyword evidence="5 7" id="KW-0472">Membrane</keyword>
<dbReference type="GO" id="GO:0016020">
    <property type="term" value="C:membrane"/>
    <property type="evidence" value="ECO:0007669"/>
    <property type="project" value="UniProtKB-SubCell"/>
</dbReference>
<name>M7TW59_EUTLA</name>
<evidence type="ECO:0000256" key="6">
    <source>
        <dbReference type="SAM" id="MobiDB-lite"/>
    </source>
</evidence>
<dbReference type="STRING" id="1287681.M7TW59"/>
<comment type="similarity">
    <text evidence="2">Belongs to the major facilitator superfamily. Proton-dependent oligopeptide transporter (POT/PTR) (TC 2.A.17) family.</text>
</comment>
<evidence type="ECO:0000256" key="2">
    <source>
        <dbReference type="ARBA" id="ARBA00005982"/>
    </source>
</evidence>
<dbReference type="Gene3D" id="1.20.1250.20">
    <property type="entry name" value="MFS general substrate transporter like domains"/>
    <property type="match status" value="1"/>
</dbReference>
<dbReference type="eggNOG" id="KOG1237">
    <property type="taxonomic scope" value="Eukaryota"/>
</dbReference>
<evidence type="ECO:0000256" key="1">
    <source>
        <dbReference type="ARBA" id="ARBA00004141"/>
    </source>
</evidence>
<feature type="region of interest" description="Disordered" evidence="6">
    <location>
        <begin position="1"/>
        <end position="40"/>
    </location>
</feature>
<dbReference type="Proteomes" id="UP000012174">
    <property type="component" value="Unassembled WGS sequence"/>
</dbReference>
<feature type="transmembrane region" description="Helical" evidence="7">
    <location>
        <begin position="145"/>
        <end position="165"/>
    </location>
</feature>
<organism evidence="8 9">
    <name type="scientific">Eutypa lata (strain UCR-EL1)</name>
    <name type="common">Grapevine dieback disease fungus</name>
    <name type="synonym">Eutypa armeniacae</name>
    <dbReference type="NCBI Taxonomy" id="1287681"/>
    <lineage>
        <taxon>Eukaryota</taxon>
        <taxon>Fungi</taxon>
        <taxon>Dikarya</taxon>
        <taxon>Ascomycota</taxon>
        <taxon>Pezizomycotina</taxon>
        <taxon>Sordariomycetes</taxon>
        <taxon>Xylariomycetidae</taxon>
        <taxon>Xylariales</taxon>
        <taxon>Diatrypaceae</taxon>
        <taxon>Eutypa</taxon>
    </lineage>
</organism>